<sequence>MCGTGTSRPENVDSRDRPDGAKPAAVRRDRDARHPRNRGLPSWAADWNNLPRISPAYRQAATSWATAAIKAADAQTQRKPHLLQPRNNRGLPTSWRFVCTV</sequence>
<dbReference type="Proteomes" id="UP000482960">
    <property type="component" value="Unassembled WGS sequence"/>
</dbReference>
<feature type="compositionally biased region" description="Basic and acidic residues" evidence="1">
    <location>
        <begin position="10"/>
        <end position="34"/>
    </location>
</feature>
<reference evidence="2 3" key="1">
    <citation type="submission" date="2020-03" db="EMBL/GenBank/DDBJ databases">
        <title>Whole genome shotgun sequence of Phytohabitans rumicis NBRC 108638.</title>
        <authorList>
            <person name="Komaki H."/>
            <person name="Tamura T."/>
        </authorList>
    </citation>
    <scope>NUCLEOTIDE SEQUENCE [LARGE SCALE GENOMIC DNA]</scope>
    <source>
        <strain evidence="2 3">NBRC 108638</strain>
    </source>
</reference>
<proteinExistence type="predicted"/>
<reference evidence="2 3" key="2">
    <citation type="submission" date="2020-03" db="EMBL/GenBank/DDBJ databases">
        <authorList>
            <person name="Ichikawa N."/>
            <person name="Kimura A."/>
            <person name="Kitahashi Y."/>
            <person name="Uohara A."/>
        </authorList>
    </citation>
    <scope>NUCLEOTIDE SEQUENCE [LARGE SCALE GENOMIC DNA]</scope>
    <source>
        <strain evidence="2 3">NBRC 108638</strain>
    </source>
</reference>
<name>A0A6V8LFL8_9ACTN</name>
<organism evidence="2 3">
    <name type="scientific">Phytohabitans rumicis</name>
    <dbReference type="NCBI Taxonomy" id="1076125"/>
    <lineage>
        <taxon>Bacteria</taxon>
        <taxon>Bacillati</taxon>
        <taxon>Actinomycetota</taxon>
        <taxon>Actinomycetes</taxon>
        <taxon>Micromonosporales</taxon>
        <taxon>Micromonosporaceae</taxon>
    </lineage>
</organism>
<evidence type="ECO:0000313" key="2">
    <source>
        <dbReference type="EMBL" id="GFJ93409.1"/>
    </source>
</evidence>
<gene>
    <name evidence="2" type="ORF">Prum_070510</name>
</gene>
<dbReference type="EMBL" id="BLPG01000001">
    <property type="protein sequence ID" value="GFJ93409.1"/>
    <property type="molecule type" value="Genomic_DNA"/>
</dbReference>
<keyword evidence="3" id="KW-1185">Reference proteome</keyword>
<protein>
    <submittedName>
        <fullName evidence="2">Uncharacterized protein</fullName>
    </submittedName>
</protein>
<evidence type="ECO:0000256" key="1">
    <source>
        <dbReference type="SAM" id="MobiDB-lite"/>
    </source>
</evidence>
<evidence type="ECO:0000313" key="3">
    <source>
        <dbReference type="Proteomes" id="UP000482960"/>
    </source>
</evidence>
<dbReference type="AlphaFoldDB" id="A0A6V8LFL8"/>
<comment type="caution">
    <text evidence="2">The sequence shown here is derived from an EMBL/GenBank/DDBJ whole genome shotgun (WGS) entry which is preliminary data.</text>
</comment>
<feature type="region of interest" description="Disordered" evidence="1">
    <location>
        <begin position="1"/>
        <end position="42"/>
    </location>
</feature>
<accession>A0A6V8LFL8</accession>